<dbReference type="InterPro" id="IPR040676">
    <property type="entry name" value="DUF5641"/>
</dbReference>
<dbReference type="OrthoDB" id="6020750at2759"/>
<proteinExistence type="predicted"/>
<dbReference type="AlphaFoldDB" id="A0A8X6KUF4"/>
<dbReference type="Proteomes" id="UP000887116">
    <property type="component" value="Unassembled WGS sequence"/>
</dbReference>
<evidence type="ECO:0000259" key="1">
    <source>
        <dbReference type="Pfam" id="PF18701"/>
    </source>
</evidence>
<keyword evidence="3" id="KW-1185">Reference proteome</keyword>
<accession>A0A8X6KUF4</accession>
<name>A0A8X6KUF4_TRICU</name>
<dbReference type="EMBL" id="BMAO01012877">
    <property type="protein sequence ID" value="GFQ84511.1"/>
    <property type="molecule type" value="Genomic_DNA"/>
</dbReference>
<gene>
    <name evidence="2" type="ORF">TNCT_735911</name>
</gene>
<feature type="domain" description="DUF5641" evidence="1">
    <location>
        <begin position="10"/>
        <end position="44"/>
    </location>
</feature>
<comment type="caution">
    <text evidence="2">The sequence shown here is derived from an EMBL/GenBank/DDBJ whole genome shotgun (WGS) entry which is preliminary data.</text>
</comment>
<reference evidence="2" key="1">
    <citation type="submission" date="2020-07" db="EMBL/GenBank/DDBJ databases">
        <title>Multicomponent nature underlies the extraordinary mechanical properties of spider dragline silk.</title>
        <authorList>
            <person name="Kono N."/>
            <person name="Nakamura H."/>
            <person name="Mori M."/>
            <person name="Yoshida Y."/>
            <person name="Ohtoshi R."/>
            <person name="Malay A.D."/>
            <person name="Moran D.A.P."/>
            <person name="Tomita M."/>
            <person name="Numata K."/>
            <person name="Arakawa K."/>
        </authorList>
    </citation>
    <scope>NUCLEOTIDE SEQUENCE</scope>
</reference>
<evidence type="ECO:0000313" key="3">
    <source>
        <dbReference type="Proteomes" id="UP000887116"/>
    </source>
</evidence>
<protein>
    <recommendedName>
        <fullName evidence="1">DUF5641 domain-containing protein</fullName>
    </recommendedName>
</protein>
<sequence>MIQRRLLLVMAKVLEEYPGKDNTVRVERLKTQSGEIVRPIRQTYPLQIKCTNVKDIIVENLLQQKVEEL</sequence>
<evidence type="ECO:0000313" key="2">
    <source>
        <dbReference type="EMBL" id="GFQ84511.1"/>
    </source>
</evidence>
<dbReference type="Pfam" id="PF18701">
    <property type="entry name" value="DUF5641"/>
    <property type="match status" value="1"/>
</dbReference>
<organism evidence="2 3">
    <name type="scientific">Trichonephila clavata</name>
    <name type="common">Joro spider</name>
    <name type="synonym">Nephila clavata</name>
    <dbReference type="NCBI Taxonomy" id="2740835"/>
    <lineage>
        <taxon>Eukaryota</taxon>
        <taxon>Metazoa</taxon>
        <taxon>Ecdysozoa</taxon>
        <taxon>Arthropoda</taxon>
        <taxon>Chelicerata</taxon>
        <taxon>Arachnida</taxon>
        <taxon>Araneae</taxon>
        <taxon>Araneomorphae</taxon>
        <taxon>Entelegynae</taxon>
        <taxon>Araneoidea</taxon>
        <taxon>Nephilidae</taxon>
        <taxon>Trichonephila</taxon>
    </lineage>
</organism>